<gene>
    <name evidence="5" type="ORF">BFL28_16735</name>
</gene>
<proteinExistence type="inferred from homology"/>
<dbReference type="PRINTS" id="PR00260">
    <property type="entry name" value="CHEMTRNSDUCR"/>
</dbReference>
<evidence type="ECO:0000256" key="1">
    <source>
        <dbReference type="ARBA" id="ARBA00023224"/>
    </source>
</evidence>
<dbReference type="SUPFAM" id="SSF58104">
    <property type="entry name" value="Methyl-accepting chemotaxis protein (MCP) signaling domain"/>
    <property type="match status" value="1"/>
</dbReference>
<dbReference type="GO" id="GO:0016020">
    <property type="term" value="C:membrane"/>
    <property type="evidence" value="ECO:0007669"/>
    <property type="project" value="InterPro"/>
</dbReference>
<dbReference type="GO" id="GO:0004888">
    <property type="term" value="F:transmembrane signaling receptor activity"/>
    <property type="evidence" value="ECO:0007669"/>
    <property type="project" value="InterPro"/>
</dbReference>
<dbReference type="RefSeq" id="WP_069320391.1">
    <property type="nucleotide sequence ID" value="NZ_MDDS01000023.1"/>
</dbReference>
<accession>A0A1E3LW24</accession>
<evidence type="ECO:0000259" key="4">
    <source>
        <dbReference type="PROSITE" id="PS50111"/>
    </source>
</evidence>
<dbReference type="PANTHER" id="PTHR32089:SF112">
    <property type="entry name" value="LYSOZYME-LIKE PROTEIN-RELATED"/>
    <property type="match status" value="1"/>
</dbReference>
<keyword evidence="6" id="KW-1185">Reference proteome</keyword>
<dbReference type="Pfam" id="PF00015">
    <property type="entry name" value="MCPsignal"/>
    <property type="match status" value="1"/>
</dbReference>
<dbReference type="GO" id="GO:0006935">
    <property type="term" value="P:chemotaxis"/>
    <property type="evidence" value="ECO:0007669"/>
    <property type="project" value="InterPro"/>
</dbReference>
<feature type="domain" description="Methyl-accepting transducer" evidence="4">
    <location>
        <begin position="184"/>
        <end position="413"/>
    </location>
</feature>
<comment type="caution">
    <text evidence="5">The sequence shown here is derived from an EMBL/GenBank/DDBJ whole genome shotgun (WGS) entry which is preliminary data.</text>
</comment>
<dbReference type="PROSITE" id="PS50111">
    <property type="entry name" value="CHEMOTAXIS_TRANSDUC_2"/>
    <property type="match status" value="1"/>
</dbReference>
<reference evidence="5 6" key="1">
    <citation type="submission" date="2016-08" db="EMBL/GenBank/DDBJ databases">
        <title>Draft genome of the agarase producing Sphingomonas sp. MCT13.</title>
        <authorList>
            <person name="D'Andrea M.M."/>
            <person name="Rossolini G.M."/>
            <person name="Thaller M.C."/>
        </authorList>
    </citation>
    <scope>NUCLEOTIDE SEQUENCE [LARGE SCALE GENOMIC DNA]</scope>
    <source>
        <strain evidence="5 6">MCT13</strain>
    </source>
</reference>
<evidence type="ECO:0000256" key="3">
    <source>
        <dbReference type="PROSITE-ProRule" id="PRU00284"/>
    </source>
</evidence>
<sequence>MPPLGSVSASIDLRERMRLFDLTDADIAAARKLWTVIEPEAKRVSAAHWEQWRRFYGDQRSFAAHDNERMIELGMAYLRNRYTNGAGLDWVQSAERTVAGAYAQDVSLTAILSMTDAGGRATLAILNEALAGSPDLAPMIDLLFRLRSVECEIYTALYAAYFEFDTRAARDRLAGQFNESIGSSVEQASSEGETLRAQAALTSAAARGMLGKASEVAAAAEQSAVAMREAAHTAAGLIRAIEDARTEVEAAAGIATRASTQASEAVTMSEMLSDHAKSIESILGLIRDIAGQTNLLALNATIEAARAGDAGRGFAVVAQEVKSLANQTARATDDIAAKIAAIQSATKGTVDTNASIRDTVIEVQASADRIRTAMEVQAQTVTAITAAVDETALAADSMSATIGAIREDTESVASEIDRVGQGFAALEGQLGALKSSAGDFVAKVAA</sequence>
<organism evidence="5 6">
    <name type="scientific">Sphingomonas turrisvirgatae</name>
    <dbReference type="NCBI Taxonomy" id="1888892"/>
    <lineage>
        <taxon>Bacteria</taxon>
        <taxon>Pseudomonadati</taxon>
        <taxon>Pseudomonadota</taxon>
        <taxon>Alphaproteobacteria</taxon>
        <taxon>Sphingomonadales</taxon>
        <taxon>Sphingomonadaceae</taxon>
        <taxon>Sphingomonas</taxon>
    </lineage>
</organism>
<keyword evidence="1 3" id="KW-0807">Transducer</keyword>
<dbReference type="AlphaFoldDB" id="A0A1E3LW24"/>
<protein>
    <submittedName>
        <fullName evidence="5">Chemotaxis protein</fullName>
    </submittedName>
</protein>
<evidence type="ECO:0000313" key="6">
    <source>
        <dbReference type="Proteomes" id="UP000094487"/>
    </source>
</evidence>
<dbReference type="GO" id="GO:0007165">
    <property type="term" value="P:signal transduction"/>
    <property type="evidence" value="ECO:0007669"/>
    <property type="project" value="UniProtKB-KW"/>
</dbReference>
<dbReference type="Gene3D" id="1.10.287.950">
    <property type="entry name" value="Methyl-accepting chemotaxis protein"/>
    <property type="match status" value="1"/>
</dbReference>
<dbReference type="SMART" id="SM00283">
    <property type="entry name" value="MA"/>
    <property type="match status" value="1"/>
</dbReference>
<dbReference type="EMBL" id="MDDS01000023">
    <property type="protein sequence ID" value="ODP37936.1"/>
    <property type="molecule type" value="Genomic_DNA"/>
</dbReference>
<dbReference type="InterPro" id="IPR004089">
    <property type="entry name" value="MCPsignal_dom"/>
</dbReference>
<dbReference type="InterPro" id="IPR004090">
    <property type="entry name" value="Chemotax_Me-accpt_rcpt"/>
</dbReference>
<dbReference type="Proteomes" id="UP000094487">
    <property type="component" value="Unassembled WGS sequence"/>
</dbReference>
<evidence type="ECO:0000256" key="2">
    <source>
        <dbReference type="ARBA" id="ARBA00029447"/>
    </source>
</evidence>
<dbReference type="PANTHER" id="PTHR32089">
    <property type="entry name" value="METHYL-ACCEPTING CHEMOTAXIS PROTEIN MCPB"/>
    <property type="match status" value="1"/>
</dbReference>
<evidence type="ECO:0000313" key="5">
    <source>
        <dbReference type="EMBL" id="ODP37936.1"/>
    </source>
</evidence>
<comment type="similarity">
    <text evidence="2">Belongs to the methyl-accepting chemotaxis (MCP) protein family.</text>
</comment>
<dbReference type="OrthoDB" id="266313at2"/>
<dbReference type="STRING" id="1888892.BFL28_16735"/>
<name>A0A1E3LW24_9SPHN</name>